<evidence type="ECO:0000256" key="1">
    <source>
        <dbReference type="ARBA" id="ARBA00022723"/>
    </source>
</evidence>
<dbReference type="SUPFAM" id="SSF53800">
    <property type="entry name" value="Chelatase"/>
    <property type="match status" value="1"/>
</dbReference>
<keyword evidence="2" id="KW-0456">Lyase</keyword>
<sequence length="235" mass="26149">MKTKGILFIISKEQLKPNLHHVANEVAEQLSVPFKIYFFKEENRLEEDILELIAKGCHEIIFLPVSLFSSTEIRETLPKRISAILAQRTTVTPTFLKPLGSTHAILHFLAAQLAQQANLLPQAVLLIAQANLNDAAIYDELKDLAQKLTIISGRKVYFASVSGDFSYHSVIAQLKFPLLVQPLLIDTTLARKITSEIGTLRGQQDTILPSLGESQVLKKALWERLKEVGGIKSSP</sequence>
<evidence type="ECO:0000313" key="4">
    <source>
        <dbReference type="Proteomes" id="UP000014127"/>
    </source>
</evidence>
<dbReference type="EMBL" id="AHYR01000005">
    <property type="protein sequence ID" value="EOT41474.1"/>
    <property type="molecule type" value="Genomic_DNA"/>
</dbReference>
<dbReference type="GO" id="GO:0046872">
    <property type="term" value="F:metal ion binding"/>
    <property type="evidence" value="ECO:0007669"/>
    <property type="project" value="UniProtKB-KW"/>
</dbReference>
<keyword evidence="4" id="KW-1185">Reference proteome</keyword>
<evidence type="ECO:0000313" key="3">
    <source>
        <dbReference type="EMBL" id="EOT41474.1"/>
    </source>
</evidence>
<dbReference type="STRING" id="44009.RV01_GL001020"/>
<organism evidence="3 4">
    <name type="scientific">Enterococcus dispar ATCC 51266</name>
    <dbReference type="NCBI Taxonomy" id="1139219"/>
    <lineage>
        <taxon>Bacteria</taxon>
        <taxon>Bacillati</taxon>
        <taxon>Bacillota</taxon>
        <taxon>Bacilli</taxon>
        <taxon>Lactobacillales</taxon>
        <taxon>Enterococcaceae</taxon>
        <taxon>Enterococcus</taxon>
    </lineage>
</organism>
<evidence type="ECO:0000256" key="2">
    <source>
        <dbReference type="ARBA" id="ARBA00023239"/>
    </source>
</evidence>
<evidence type="ECO:0008006" key="5">
    <source>
        <dbReference type="Google" id="ProtNLM"/>
    </source>
</evidence>
<dbReference type="AlphaFoldDB" id="S1NCZ7"/>
<protein>
    <recommendedName>
        <fullName evidence="5">Cobalamin biosynthesis protein CbiX</fullName>
    </recommendedName>
</protein>
<reference evidence="3 4" key="1">
    <citation type="submission" date="2013-03" db="EMBL/GenBank/DDBJ databases">
        <title>The Genome Sequence of Enterococcus dispar ATCC_51266 (Illumina only assembly).</title>
        <authorList>
            <consortium name="The Broad Institute Genomics Platform"/>
            <consortium name="The Broad Institute Genome Sequencing Center for Infectious Disease"/>
            <person name="Earl A."/>
            <person name="Russ C."/>
            <person name="Gilmore M."/>
            <person name="Surin D."/>
            <person name="Walker B."/>
            <person name="Young S."/>
            <person name="Zeng Q."/>
            <person name="Gargeya S."/>
            <person name="Fitzgerald M."/>
            <person name="Haas B."/>
            <person name="Abouelleil A."/>
            <person name="Allen A.W."/>
            <person name="Alvarado L."/>
            <person name="Arachchi H.M."/>
            <person name="Berlin A.M."/>
            <person name="Chapman S.B."/>
            <person name="Gainer-Dewar J."/>
            <person name="Goldberg J."/>
            <person name="Griggs A."/>
            <person name="Gujja S."/>
            <person name="Hansen M."/>
            <person name="Howarth C."/>
            <person name="Imamovic A."/>
            <person name="Ireland A."/>
            <person name="Larimer J."/>
            <person name="McCowan C."/>
            <person name="Murphy C."/>
            <person name="Pearson M."/>
            <person name="Poon T.W."/>
            <person name="Priest M."/>
            <person name="Roberts A."/>
            <person name="Saif S."/>
            <person name="Shea T."/>
            <person name="Sisk P."/>
            <person name="Sykes S."/>
            <person name="Wortman J."/>
            <person name="Nusbaum C."/>
            <person name="Birren B."/>
        </authorList>
    </citation>
    <scope>NUCLEOTIDE SEQUENCE [LARGE SCALE GENOMIC DNA]</scope>
    <source>
        <strain evidence="3 4">ATCC 51266</strain>
    </source>
</reference>
<comment type="caution">
    <text evidence="3">The sequence shown here is derived from an EMBL/GenBank/DDBJ whole genome shotgun (WGS) entry which is preliminary data.</text>
</comment>
<dbReference type="InterPro" id="IPR002762">
    <property type="entry name" value="CbiX-like"/>
</dbReference>
<dbReference type="Pfam" id="PF01903">
    <property type="entry name" value="CbiX"/>
    <property type="match status" value="1"/>
</dbReference>
<dbReference type="OrthoDB" id="9797895at2"/>
<gene>
    <name evidence="3" type="ORF">OMK_01650</name>
</gene>
<name>S1NCZ7_9ENTE</name>
<proteinExistence type="predicted"/>
<keyword evidence="1" id="KW-0479">Metal-binding</keyword>
<accession>S1NCZ7</accession>
<dbReference type="GO" id="GO:0016829">
    <property type="term" value="F:lyase activity"/>
    <property type="evidence" value="ECO:0007669"/>
    <property type="project" value="UniProtKB-KW"/>
</dbReference>
<dbReference type="RefSeq" id="WP_016172816.1">
    <property type="nucleotide sequence ID" value="NZ_ASWK01000001.1"/>
</dbReference>
<dbReference type="HOGENOM" id="CLU_056929_0_2_9"/>
<dbReference type="Proteomes" id="UP000014127">
    <property type="component" value="Unassembled WGS sequence"/>
</dbReference>
<dbReference type="PATRIC" id="fig|1139219.3.peg.1609"/>
<dbReference type="Gene3D" id="3.40.50.1400">
    <property type="match status" value="1"/>
</dbReference>